<evidence type="ECO:0000313" key="7">
    <source>
        <dbReference type="EMBL" id="CAH3016163.1"/>
    </source>
</evidence>
<sequence>MAFYSHFRKITVEPVLFSYMMCLFMSYPLIQQLAFKKICHEKYNGEICKNLTKSQEIYVQQKTSKWILYQSVALTLPSIFASLLLGSWSDKVGRKVILILPSVGSVLLYINYIMNAAFFSLNVNYIIIGVSISALFGGFATTLLGVFSYISDITDKSQRTTRVAVLESMIFLGGTAGNLVGGVLVEHHGFMPAFGLCLALNVLIILYVSLVLPESYYPQQDQEGNWALLAVHNHLKASIAVLTKTRPKHQRLNLLVILFGILSFTLIIFGGYNDITALYCKRSPRNFSPALIGYFFAEVLFMKGIGVVLVIPLLNKIPEWTDLTIAITGAVVSIGFYIFLAFASNKWMMFVGGLIAVGSSILPPCMRSKLSKQVEPSELGTMFALTASLEVLETLLASVIFNNIYSATVDWMPGFCYLLMSAIILIPIILMIWLYILQRRDDAYSAMDAVGILSSSEHSVNYGSPSEDPQA</sequence>
<gene>
    <name evidence="7" type="ORF">PEVE_00026549</name>
</gene>
<keyword evidence="2 5" id="KW-0812">Transmembrane</keyword>
<feature type="transmembrane region" description="Helical" evidence="5">
    <location>
        <begin position="97"/>
        <end position="119"/>
    </location>
</feature>
<reference evidence="7 8" key="1">
    <citation type="submission" date="2022-05" db="EMBL/GenBank/DDBJ databases">
        <authorList>
            <consortium name="Genoscope - CEA"/>
            <person name="William W."/>
        </authorList>
    </citation>
    <scope>NUCLEOTIDE SEQUENCE [LARGE SCALE GENOMIC DNA]</scope>
</reference>
<keyword evidence="4 5" id="KW-0472">Membrane</keyword>
<evidence type="ECO:0000256" key="4">
    <source>
        <dbReference type="ARBA" id="ARBA00023136"/>
    </source>
</evidence>
<feature type="domain" description="Major facilitator superfamily (MFS) profile" evidence="6">
    <location>
        <begin position="15"/>
        <end position="439"/>
    </location>
</feature>
<keyword evidence="8" id="KW-1185">Reference proteome</keyword>
<dbReference type="Gene3D" id="1.20.1250.20">
    <property type="entry name" value="MFS general substrate transporter like domains"/>
    <property type="match status" value="1"/>
</dbReference>
<organism evidence="7 8">
    <name type="scientific">Porites evermanni</name>
    <dbReference type="NCBI Taxonomy" id="104178"/>
    <lineage>
        <taxon>Eukaryota</taxon>
        <taxon>Metazoa</taxon>
        <taxon>Cnidaria</taxon>
        <taxon>Anthozoa</taxon>
        <taxon>Hexacorallia</taxon>
        <taxon>Scleractinia</taxon>
        <taxon>Fungiina</taxon>
        <taxon>Poritidae</taxon>
        <taxon>Porites</taxon>
    </lineage>
</organism>
<evidence type="ECO:0000256" key="3">
    <source>
        <dbReference type="ARBA" id="ARBA00022989"/>
    </source>
</evidence>
<evidence type="ECO:0000256" key="1">
    <source>
        <dbReference type="ARBA" id="ARBA00004141"/>
    </source>
</evidence>
<dbReference type="Pfam" id="PF07690">
    <property type="entry name" value="MFS_1"/>
    <property type="match status" value="1"/>
</dbReference>
<comment type="subcellular location">
    <subcellularLocation>
        <location evidence="1">Membrane</location>
        <topology evidence="1">Multi-pass membrane protein</topology>
    </subcellularLocation>
</comment>
<feature type="transmembrane region" description="Helical" evidence="5">
    <location>
        <begin position="12"/>
        <end position="30"/>
    </location>
</feature>
<dbReference type="InterPro" id="IPR036259">
    <property type="entry name" value="MFS_trans_sf"/>
</dbReference>
<dbReference type="PANTHER" id="PTHR23507">
    <property type="entry name" value="ZGC:174356"/>
    <property type="match status" value="1"/>
</dbReference>
<comment type="caution">
    <text evidence="7">The sequence shown here is derived from an EMBL/GenBank/DDBJ whole genome shotgun (WGS) entry which is preliminary data.</text>
</comment>
<protein>
    <recommendedName>
        <fullName evidence="6">Major facilitator superfamily (MFS) profile domain-containing protein</fullName>
    </recommendedName>
</protein>
<feature type="transmembrane region" description="Helical" evidence="5">
    <location>
        <begin position="163"/>
        <end position="184"/>
    </location>
</feature>
<keyword evidence="3 5" id="KW-1133">Transmembrane helix</keyword>
<feature type="transmembrane region" description="Helical" evidence="5">
    <location>
        <begin position="379"/>
        <end position="405"/>
    </location>
</feature>
<name>A0ABN8LKJ9_9CNID</name>
<feature type="transmembrane region" description="Helical" evidence="5">
    <location>
        <begin position="190"/>
        <end position="212"/>
    </location>
</feature>
<feature type="transmembrane region" description="Helical" evidence="5">
    <location>
        <begin position="417"/>
        <end position="437"/>
    </location>
</feature>
<evidence type="ECO:0000313" key="8">
    <source>
        <dbReference type="Proteomes" id="UP001159427"/>
    </source>
</evidence>
<dbReference type="SUPFAM" id="SSF103473">
    <property type="entry name" value="MFS general substrate transporter"/>
    <property type="match status" value="1"/>
</dbReference>
<dbReference type="InterPro" id="IPR011701">
    <property type="entry name" value="MFS"/>
</dbReference>
<feature type="transmembrane region" description="Helical" evidence="5">
    <location>
        <begin position="323"/>
        <end position="342"/>
    </location>
</feature>
<feature type="transmembrane region" description="Helical" evidence="5">
    <location>
        <begin position="66"/>
        <end position="85"/>
    </location>
</feature>
<feature type="transmembrane region" description="Helical" evidence="5">
    <location>
        <begin position="125"/>
        <end position="151"/>
    </location>
</feature>
<accession>A0ABN8LKJ9</accession>
<dbReference type="Proteomes" id="UP001159427">
    <property type="component" value="Unassembled WGS sequence"/>
</dbReference>
<evidence type="ECO:0000256" key="5">
    <source>
        <dbReference type="SAM" id="Phobius"/>
    </source>
</evidence>
<proteinExistence type="predicted"/>
<dbReference type="PROSITE" id="PS50850">
    <property type="entry name" value="MFS"/>
    <property type="match status" value="1"/>
</dbReference>
<dbReference type="InterPro" id="IPR020846">
    <property type="entry name" value="MFS_dom"/>
</dbReference>
<evidence type="ECO:0000259" key="6">
    <source>
        <dbReference type="PROSITE" id="PS50850"/>
    </source>
</evidence>
<feature type="transmembrane region" description="Helical" evidence="5">
    <location>
        <begin position="252"/>
        <end position="272"/>
    </location>
</feature>
<dbReference type="EMBL" id="CALNXI010000036">
    <property type="protein sequence ID" value="CAH3016163.1"/>
    <property type="molecule type" value="Genomic_DNA"/>
</dbReference>
<dbReference type="PANTHER" id="PTHR23507:SF1">
    <property type="entry name" value="FI18259P1-RELATED"/>
    <property type="match status" value="1"/>
</dbReference>
<evidence type="ECO:0000256" key="2">
    <source>
        <dbReference type="ARBA" id="ARBA00022692"/>
    </source>
</evidence>
<feature type="transmembrane region" description="Helical" evidence="5">
    <location>
        <begin position="292"/>
        <end position="311"/>
    </location>
</feature>
<feature type="transmembrane region" description="Helical" evidence="5">
    <location>
        <begin position="348"/>
        <end position="367"/>
    </location>
</feature>